<dbReference type="Pfam" id="PF25788">
    <property type="entry name" value="Ig_Rha78A_N"/>
    <property type="match status" value="1"/>
</dbReference>
<evidence type="ECO:0000259" key="7">
    <source>
        <dbReference type="Pfam" id="PF17390"/>
    </source>
</evidence>
<evidence type="ECO:0000259" key="6">
    <source>
        <dbReference type="Pfam" id="PF17389"/>
    </source>
</evidence>
<name>A0A5M9I437_9FIRM</name>
<dbReference type="Gene3D" id="2.60.120.260">
    <property type="entry name" value="Galactose-binding domain-like"/>
    <property type="match status" value="2"/>
</dbReference>
<evidence type="ECO:0000256" key="3">
    <source>
        <dbReference type="ARBA" id="ARBA00022801"/>
    </source>
</evidence>
<comment type="caution">
    <text evidence="8">The sequence shown here is derived from an EMBL/GenBank/DDBJ whole genome shotgun (WGS) entry which is preliminary data.</text>
</comment>
<dbReference type="InterPro" id="IPR012341">
    <property type="entry name" value="6hp_glycosidase-like_sf"/>
</dbReference>
<dbReference type="PANTHER" id="PTHR33307">
    <property type="entry name" value="ALPHA-RHAMNOSIDASE (EUROFUNG)"/>
    <property type="match status" value="1"/>
</dbReference>
<evidence type="ECO:0000259" key="4">
    <source>
        <dbReference type="Pfam" id="PF05592"/>
    </source>
</evidence>
<dbReference type="Gene3D" id="2.60.420.10">
    <property type="entry name" value="Maltose phosphorylase, domain 3"/>
    <property type="match status" value="1"/>
</dbReference>
<feature type="domain" description="Alpha-L-rhamnosidase concanavalin-like" evidence="4">
    <location>
        <begin position="362"/>
        <end position="460"/>
    </location>
</feature>
<dbReference type="InterPro" id="IPR013783">
    <property type="entry name" value="Ig-like_fold"/>
</dbReference>
<dbReference type="EMBL" id="VMSO01000002">
    <property type="protein sequence ID" value="KAA8502411.1"/>
    <property type="molecule type" value="Genomic_DNA"/>
</dbReference>
<dbReference type="PANTHER" id="PTHR33307:SF6">
    <property type="entry name" value="ALPHA-RHAMNOSIDASE (EUROFUNG)-RELATED"/>
    <property type="match status" value="1"/>
</dbReference>
<reference evidence="8" key="1">
    <citation type="submission" date="2019-07" db="EMBL/GenBank/DDBJ databases">
        <authorList>
            <person name="Wongkuna S."/>
            <person name="Scaria J."/>
        </authorList>
    </citation>
    <scope>NUCLEOTIDE SEQUENCE [LARGE SCALE GENOMIC DNA]</scope>
    <source>
        <strain evidence="8">SW178</strain>
    </source>
</reference>
<sequence>MKIANITCERVHTPLAVTNRHPRFSWEITSDEKDVLQSAYHIIVKDHTGALVWDSGKAQSRETVDIMYAGAPLVSSGRYVYQITVWDNHGNEAVSEEERFETALLDSADWKAQWIEPLDPLPQLAENPLPKAQAIWGECMAAMMRGEQPKYYLDSDIWALFEAEPYDPPVRFRRTFTLGEKPEYAKIYMTAHGIYSLSVNGRKVPGTLLAPGFTAYEKRLKYQAYDVTEFLQAGENALCVTVADGWYKGKIALGKGCEYGEVPGLLMQMELWGSGGTKSELCSDGNFTCSYEGPVRYADLFRGECVDARRDDGDPSEAAYVADNWKPVNVLERKEEDYGILTAQTAPAIEVYEEVPAREILTTPNGETVVDFGQNMAGTIRVEIRAEAGEEISFEHGEVLDSDGNFTYAFSDTAHEQKDVYISAGESGEVFEPEFTYHGFRYVCVTGGKDWRPEQFTAKAISSANPVTGSFRCSDEKLNQLQDNIYWSQRSNTVGIPTDCPTREKAGWTGDVVTYGETALYNQEMTAFFEDWLESIRREQKENGHVMNTVPLIKNYIQQTYAGSLGWGDVILTLPMQLYRLSGDKNVLAACRDAMEKWVNAMHIAADELPQGMEESPENENQHYLINTGFHFGDWLVPSVKNEAGFSDGPASSFLTMNVVDTALLAADADLFAETLEILGETEKAEDYKAYAQRVRKAFCEELCTEDGKLKQEMQGSYILALKYHMVPEEMEKGFAARLAEMIVENDYKPDAGFMSVPFILDVLCNYGYRDLAWKVLNQKNCPGWIYEVEHGATTMWENWDAVRPDGAVDKCSFNHYAFGCVGNFLYRRVLGIQNAGIGYDHICLEPGYDFDLDWAEGSYHSVHGEISLRWEKMKNADGSDGAGIKVSGWIPANTEGELVLPDGSRQKLGSGGFELFTEESKIPMQA</sequence>
<dbReference type="Pfam" id="PF05592">
    <property type="entry name" value="Bac_rhamnosid"/>
    <property type="match status" value="1"/>
</dbReference>
<gene>
    <name evidence="8" type="ORF">FNY66_01880</name>
</gene>
<evidence type="ECO:0000259" key="5">
    <source>
        <dbReference type="Pfam" id="PF08531"/>
    </source>
</evidence>
<dbReference type="Pfam" id="PF08531">
    <property type="entry name" value="Bac_rhamnosid_N"/>
    <property type="match status" value="1"/>
</dbReference>
<dbReference type="OrthoDB" id="9761045at2"/>
<dbReference type="GO" id="GO:0005975">
    <property type="term" value="P:carbohydrate metabolic process"/>
    <property type="evidence" value="ECO:0007669"/>
    <property type="project" value="InterPro"/>
</dbReference>
<keyword evidence="9" id="KW-1185">Reference proteome</keyword>
<feature type="domain" description="Alpha-L-rhamnosidase six-hairpin glycosidase" evidence="6">
    <location>
        <begin position="468"/>
        <end position="830"/>
    </location>
</feature>
<dbReference type="InterPro" id="IPR035396">
    <property type="entry name" value="Bac_rhamnosid6H"/>
</dbReference>
<dbReference type="InterPro" id="IPR008979">
    <property type="entry name" value="Galactose-bd-like_sf"/>
</dbReference>
<dbReference type="InterPro" id="IPR016007">
    <property type="entry name" value="Alpha_rhamnosid"/>
</dbReference>
<dbReference type="SUPFAM" id="SSF49785">
    <property type="entry name" value="Galactose-binding domain-like"/>
    <property type="match status" value="1"/>
</dbReference>
<dbReference type="InterPro" id="IPR013737">
    <property type="entry name" value="Bac_rhamnosid_N"/>
</dbReference>
<evidence type="ECO:0000256" key="2">
    <source>
        <dbReference type="ARBA" id="ARBA00012652"/>
    </source>
</evidence>
<dbReference type="EC" id="3.2.1.40" evidence="2"/>
<dbReference type="PIRSF" id="PIRSF010631">
    <property type="entry name" value="A-rhamnsds"/>
    <property type="match status" value="1"/>
</dbReference>
<evidence type="ECO:0000313" key="9">
    <source>
        <dbReference type="Proteomes" id="UP000322025"/>
    </source>
</evidence>
<comment type="catalytic activity">
    <reaction evidence="1">
        <text>Hydrolysis of terminal non-reducing alpha-L-rhamnose residues in alpha-L-rhamnosides.</text>
        <dbReference type="EC" id="3.2.1.40"/>
    </reaction>
</comment>
<evidence type="ECO:0000256" key="1">
    <source>
        <dbReference type="ARBA" id="ARBA00001445"/>
    </source>
</evidence>
<dbReference type="InterPro" id="IPR035398">
    <property type="entry name" value="Bac_rhamnosid_C"/>
</dbReference>
<dbReference type="InterPro" id="IPR008902">
    <property type="entry name" value="Rhamnosid_concanavalin"/>
</dbReference>
<feature type="domain" description="Alpha-L-rhamnosidase C-terminal" evidence="7">
    <location>
        <begin position="832"/>
        <end position="909"/>
    </location>
</feature>
<keyword evidence="3" id="KW-0378">Hydrolase</keyword>
<proteinExistence type="predicted"/>
<dbReference type="GO" id="GO:0030596">
    <property type="term" value="F:alpha-L-rhamnosidase activity"/>
    <property type="evidence" value="ECO:0007669"/>
    <property type="project" value="UniProtKB-EC"/>
</dbReference>
<dbReference type="AlphaFoldDB" id="A0A5M9I437"/>
<dbReference type="Gene3D" id="1.50.10.10">
    <property type="match status" value="1"/>
</dbReference>
<dbReference type="Pfam" id="PF17390">
    <property type="entry name" value="Bac_rhamnosid_C"/>
    <property type="match status" value="1"/>
</dbReference>
<dbReference type="Gene3D" id="2.60.40.10">
    <property type="entry name" value="Immunoglobulins"/>
    <property type="match status" value="1"/>
</dbReference>
<protein>
    <recommendedName>
        <fullName evidence="2">alpha-L-rhamnosidase</fullName>
        <ecNumber evidence="2">3.2.1.40</ecNumber>
    </recommendedName>
</protein>
<evidence type="ECO:0000313" key="8">
    <source>
        <dbReference type="EMBL" id="KAA8502411.1"/>
    </source>
</evidence>
<organism evidence="8 9">
    <name type="scientific">Mediterraneibacter catenae</name>
    <dbReference type="NCBI Taxonomy" id="2594882"/>
    <lineage>
        <taxon>Bacteria</taxon>
        <taxon>Bacillati</taxon>
        <taxon>Bacillota</taxon>
        <taxon>Clostridia</taxon>
        <taxon>Lachnospirales</taxon>
        <taxon>Lachnospiraceae</taxon>
        <taxon>Mediterraneibacter</taxon>
    </lineage>
</organism>
<dbReference type="Proteomes" id="UP000322025">
    <property type="component" value="Unassembled WGS sequence"/>
</dbReference>
<dbReference type="InterPro" id="IPR008928">
    <property type="entry name" value="6-hairpin_glycosidase_sf"/>
</dbReference>
<dbReference type="RefSeq" id="WP_150310139.1">
    <property type="nucleotide sequence ID" value="NZ_VMSO01000002.1"/>
</dbReference>
<dbReference type="Pfam" id="PF17389">
    <property type="entry name" value="Bac_rhamnosid6H"/>
    <property type="match status" value="1"/>
</dbReference>
<feature type="domain" description="Bacterial alpha-L-rhamnosidase N-terminal" evidence="5">
    <location>
        <begin position="181"/>
        <end position="352"/>
    </location>
</feature>
<dbReference type="SUPFAM" id="SSF48208">
    <property type="entry name" value="Six-hairpin glycosidases"/>
    <property type="match status" value="1"/>
</dbReference>
<accession>A0A5M9I437</accession>